<dbReference type="RefSeq" id="XP_007775456.1">
    <property type="nucleotide sequence ID" value="XM_007777266.1"/>
</dbReference>
<dbReference type="GeneID" id="19209703"/>
<feature type="transmembrane region" description="Helical" evidence="1">
    <location>
        <begin position="98"/>
        <end position="122"/>
    </location>
</feature>
<accession>R7SE43</accession>
<dbReference type="KEGG" id="cput:CONPUDRAFT_78087"/>
<feature type="transmembrane region" description="Helical" evidence="1">
    <location>
        <begin position="212"/>
        <end position="230"/>
    </location>
</feature>
<evidence type="ECO:0000313" key="2">
    <source>
        <dbReference type="EMBL" id="EIW74443.1"/>
    </source>
</evidence>
<evidence type="ECO:0000313" key="3">
    <source>
        <dbReference type="Proteomes" id="UP000053558"/>
    </source>
</evidence>
<feature type="transmembrane region" description="Helical" evidence="1">
    <location>
        <begin position="150"/>
        <end position="175"/>
    </location>
</feature>
<keyword evidence="1" id="KW-0812">Transmembrane</keyword>
<dbReference type="Proteomes" id="UP000053558">
    <property type="component" value="Unassembled WGS sequence"/>
</dbReference>
<keyword evidence="1" id="KW-0472">Membrane</keyword>
<reference evidence="3" key="1">
    <citation type="journal article" date="2012" name="Science">
        <title>The Paleozoic origin of enzymatic lignin decomposition reconstructed from 31 fungal genomes.</title>
        <authorList>
            <person name="Floudas D."/>
            <person name="Binder M."/>
            <person name="Riley R."/>
            <person name="Barry K."/>
            <person name="Blanchette R.A."/>
            <person name="Henrissat B."/>
            <person name="Martinez A.T."/>
            <person name="Otillar R."/>
            <person name="Spatafora J.W."/>
            <person name="Yadav J.S."/>
            <person name="Aerts A."/>
            <person name="Benoit I."/>
            <person name="Boyd A."/>
            <person name="Carlson A."/>
            <person name="Copeland A."/>
            <person name="Coutinho P.M."/>
            <person name="de Vries R.P."/>
            <person name="Ferreira P."/>
            <person name="Findley K."/>
            <person name="Foster B."/>
            <person name="Gaskell J."/>
            <person name="Glotzer D."/>
            <person name="Gorecki P."/>
            <person name="Heitman J."/>
            <person name="Hesse C."/>
            <person name="Hori C."/>
            <person name="Igarashi K."/>
            <person name="Jurgens J.A."/>
            <person name="Kallen N."/>
            <person name="Kersten P."/>
            <person name="Kohler A."/>
            <person name="Kuees U."/>
            <person name="Kumar T.K.A."/>
            <person name="Kuo A."/>
            <person name="LaButti K."/>
            <person name="Larrondo L.F."/>
            <person name="Lindquist E."/>
            <person name="Ling A."/>
            <person name="Lombard V."/>
            <person name="Lucas S."/>
            <person name="Lundell T."/>
            <person name="Martin R."/>
            <person name="McLaughlin D.J."/>
            <person name="Morgenstern I."/>
            <person name="Morin E."/>
            <person name="Murat C."/>
            <person name="Nagy L.G."/>
            <person name="Nolan M."/>
            <person name="Ohm R.A."/>
            <person name="Patyshakuliyeva A."/>
            <person name="Rokas A."/>
            <person name="Ruiz-Duenas F.J."/>
            <person name="Sabat G."/>
            <person name="Salamov A."/>
            <person name="Samejima M."/>
            <person name="Schmutz J."/>
            <person name="Slot J.C."/>
            <person name="St John F."/>
            <person name="Stenlid J."/>
            <person name="Sun H."/>
            <person name="Sun S."/>
            <person name="Syed K."/>
            <person name="Tsang A."/>
            <person name="Wiebenga A."/>
            <person name="Young D."/>
            <person name="Pisabarro A."/>
            <person name="Eastwood D.C."/>
            <person name="Martin F."/>
            <person name="Cullen D."/>
            <person name="Grigoriev I.V."/>
            <person name="Hibbett D.S."/>
        </authorList>
    </citation>
    <scope>NUCLEOTIDE SEQUENCE [LARGE SCALE GENOMIC DNA]</scope>
    <source>
        <strain evidence="3">RWD-64-598 SS2</strain>
    </source>
</reference>
<name>R7SE43_CONPW</name>
<sequence>MSSIVSGQTRLKVQNTADIKADVRVLWFLVPTVFQYHSSIQIAVSVSMKFTKYYIWCSPSSCKVNPYWPFIFYPLSTRPTATGMMAIRVYVLLGKSKIVFIILAIGYAISQGLNIVLGIYLLDFSPTLRSEWTQGAVCTCEQSTPANRAWVYPVGSMAGLAFDLIVCAFALVYAFKHVPKACCRNPARAALTLSVIIVRDNLVYFFFYNLTIIVQSMLQTMVGPWMIISLREAYERQTGYGPSCSSELTTVAFASIRVPWTDQSGDTPKSDSVWSSFQRKE</sequence>
<dbReference type="AlphaFoldDB" id="R7SE43"/>
<keyword evidence="3" id="KW-1185">Reference proteome</keyword>
<gene>
    <name evidence="2" type="ORF">CONPUDRAFT_78087</name>
</gene>
<dbReference type="EMBL" id="JH711592">
    <property type="protein sequence ID" value="EIW74443.1"/>
    <property type="molecule type" value="Genomic_DNA"/>
</dbReference>
<proteinExistence type="predicted"/>
<protein>
    <submittedName>
        <fullName evidence="2">Uncharacterized protein</fullName>
    </submittedName>
</protein>
<organism evidence="2 3">
    <name type="scientific">Coniophora puteana (strain RWD-64-598)</name>
    <name type="common">Brown rot fungus</name>
    <dbReference type="NCBI Taxonomy" id="741705"/>
    <lineage>
        <taxon>Eukaryota</taxon>
        <taxon>Fungi</taxon>
        <taxon>Dikarya</taxon>
        <taxon>Basidiomycota</taxon>
        <taxon>Agaricomycotina</taxon>
        <taxon>Agaricomycetes</taxon>
        <taxon>Agaricomycetidae</taxon>
        <taxon>Boletales</taxon>
        <taxon>Coniophorineae</taxon>
        <taxon>Coniophoraceae</taxon>
        <taxon>Coniophora</taxon>
    </lineage>
</organism>
<evidence type="ECO:0000256" key="1">
    <source>
        <dbReference type="SAM" id="Phobius"/>
    </source>
</evidence>
<keyword evidence="1" id="KW-1133">Transmembrane helix</keyword>